<evidence type="ECO:0000259" key="5">
    <source>
        <dbReference type="PROSITE" id="PS50931"/>
    </source>
</evidence>
<dbReference type="GO" id="GO:0003700">
    <property type="term" value="F:DNA-binding transcription factor activity"/>
    <property type="evidence" value="ECO:0007669"/>
    <property type="project" value="InterPro"/>
</dbReference>
<comment type="caution">
    <text evidence="6">The sequence shown here is derived from an EMBL/GenBank/DDBJ whole genome shotgun (WGS) entry which is preliminary data.</text>
</comment>
<evidence type="ECO:0000313" key="6">
    <source>
        <dbReference type="EMBL" id="NYE85668.1"/>
    </source>
</evidence>
<evidence type="ECO:0000256" key="1">
    <source>
        <dbReference type="ARBA" id="ARBA00009437"/>
    </source>
</evidence>
<dbReference type="PANTHER" id="PTHR30537">
    <property type="entry name" value="HTH-TYPE TRANSCRIPTIONAL REGULATOR"/>
    <property type="match status" value="1"/>
</dbReference>
<dbReference type="AlphaFoldDB" id="A0A7Y9IYZ8"/>
<dbReference type="SUPFAM" id="SSF53850">
    <property type="entry name" value="Periplasmic binding protein-like II"/>
    <property type="match status" value="1"/>
</dbReference>
<dbReference type="InterPro" id="IPR036390">
    <property type="entry name" value="WH_DNA-bd_sf"/>
</dbReference>
<dbReference type="Pfam" id="PF00126">
    <property type="entry name" value="HTH_1"/>
    <property type="match status" value="1"/>
</dbReference>
<keyword evidence="2" id="KW-0805">Transcription regulation</keyword>
<keyword evidence="4" id="KW-0804">Transcription</keyword>
<dbReference type="InterPro" id="IPR036388">
    <property type="entry name" value="WH-like_DNA-bd_sf"/>
</dbReference>
<dbReference type="CDD" id="cd08432">
    <property type="entry name" value="PBP2_GcdR_TrpI_HvrB_AmpR_like"/>
    <property type="match status" value="1"/>
</dbReference>
<name>A0A7Y9IYZ8_9BURK</name>
<sequence>MHSPTGKDVRLPPLAGIQAFEAAARLGSFERASEALCITASAVGKRVVALEAQLGVSLFVRRGRGLDLSLAGKEYLEQVRSALELLSNASLHQRVVRRREPLRIVSTPTFARQILVPHLAGFTERHPDVEIELLLSIPYLEMGPPYADLQIRFGTGSFTGLISQRLTHDPVFPVCSPAYLAAHPGLRSPADIRQATLLRCPLEPWRPWLMAAGVNDSSEPEGGVRMFDLGMMLEAARAGMGVGLARDCLVRQWLDEGKLVRLFDITVPSTSDYYLCRDASQPFDEVVDLFATWLTALTRNGQTSTY</sequence>
<reference evidence="6 7" key="1">
    <citation type="submission" date="2020-07" db="EMBL/GenBank/DDBJ databases">
        <title>Genomic Encyclopedia of Type Strains, Phase IV (KMG-V): Genome sequencing to study the core and pangenomes of soil and plant-associated prokaryotes.</title>
        <authorList>
            <person name="Whitman W."/>
        </authorList>
    </citation>
    <scope>NUCLEOTIDE SEQUENCE [LARGE SCALE GENOMIC DNA]</scope>
    <source>
        <strain evidence="6 7">SAS40</strain>
    </source>
</reference>
<keyword evidence="3 6" id="KW-0238">DNA-binding</keyword>
<dbReference type="Gene3D" id="1.10.10.10">
    <property type="entry name" value="Winged helix-like DNA-binding domain superfamily/Winged helix DNA-binding domain"/>
    <property type="match status" value="1"/>
</dbReference>
<dbReference type="Gene3D" id="3.40.190.10">
    <property type="entry name" value="Periplasmic binding protein-like II"/>
    <property type="match status" value="2"/>
</dbReference>
<dbReference type="GO" id="GO:0006351">
    <property type="term" value="P:DNA-templated transcription"/>
    <property type="evidence" value="ECO:0007669"/>
    <property type="project" value="TreeGrafter"/>
</dbReference>
<feature type="domain" description="HTH lysR-type" evidence="5">
    <location>
        <begin position="12"/>
        <end position="69"/>
    </location>
</feature>
<evidence type="ECO:0000256" key="3">
    <source>
        <dbReference type="ARBA" id="ARBA00023125"/>
    </source>
</evidence>
<dbReference type="GO" id="GO:0043565">
    <property type="term" value="F:sequence-specific DNA binding"/>
    <property type="evidence" value="ECO:0007669"/>
    <property type="project" value="TreeGrafter"/>
</dbReference>
<dbReference type="RefSeq" id="WP_179589969.1">
    <property type="nucleotide sequence ID" value="NZ_JACBYR010000003.1"/>
</dbReference>
<comment type="similarity">
    <text evidence="1">Belongs to the LysR transcriptional regulatory family.</text>
</comment>
<organism evidence="6 7">
    <name type="scientific">Pigmentiphaga litoralis</name>
    <dbReference type="NCBI Taxonomy" id="516702"/>
    <lineage>
        <taxon>Bacteria</taxon>
        <taxon>Pseudomonadati</taxon>
        <taxon>Pseudomonadota</taxon>
        <taxon>Betaproteobacteria</taxon>
        <taxon>Burkholderiales</taxon>
        <taxon>Alcaligenaceae</taxon>
        <taxon>Pigmentiphaga</taxon>
    </lineage>
</organism>
<dbReference type="InterPro" id="IPR000847">
    <property type="entry name" value="LysR_HTH_N"/>
</dbReference>
<dbReference type="SUPFAM" id="SSF46785">
    <property type="entry name" value="Winged helix' DNA-binding domain"/>
    <property type="match status" value="1"/>
</dbReference>
<evidence type="ECO:0000313" key="7">
    <source>
        <dbReference type="Proteomes" id="UP000542125"/>
    </source>
</evidence>
<dbReference type="PANTHER" id="PTHR30537:SF79">
    <property type="entry name" value="TRANSCRIPTIONAL REGULATOR-RELATED"/>
    <property type="match status" value="1"/>
</dbReference>
<dbReference type="EMBL" id="JACBYR010000003">
    <property type="protein sequence ID" value="NYE85668.1"/>
    <property type="molecule type" value="Genomic_DNA"/>
</dbReference>
<dbReference type="Proteomes" id="UP000542125">
    <property type="component" value="Unassembled WGS sequence"/>
</dbReference>
<keyword evidence="7" id="KW-1185">Reference proteome</keyword>
<evidence type="ECO:0000256" key="2">
    <source>
        <dbReference type="ARBA" id="ARBA00023015"/>
    </source>
</evidence>
<gene>
    <name evidence="6" type="ORF">FHW18_004987</name>
</gene>
<proteinExistence type="inferred from homology"/>
<dbReference type="InterPro" id="IPR058163">
    <property type="entry name" value="LysR-type_TF_proteobact-type"/>
</dbReference>
<protein>
    <submittedName>
        <fullName evidence="6">DNA-binding transcriptional LysR family regulator</fullName>
    </submittedName>
</protein>
<dbReference type="InterPro" id="IPR005119">
    <property type="entry name" value="LysR_subst-bd"/>
</dbReference>
<evidence type="ECO:0000256" key="4">
    <source>
        <dbReference type="ARBA" id="ARBA00023163"/>
    </source>
</evidence>
<dbReference type="Pfam" id="PF03466">
    <property type="entry name" value="LysR_substrate"/>
    <property type="match status" value="1"/>
</dbReference>
<dbReference type="PROSITE" id="PS50931">
    <property type="entry name" value="HTH_LYSR"/>
    <property type="match status" value="1"/>
</dbReference>
<accession>A0A7Y9IYZ8</accession>